<comment type="caution">
    <text evidence="2">The sequence shown here is derived from an EMBL/GenBank/DDBJ whole genome shotgun (WGS) entry which is preliminary data.</text>
</comment>
<accession>A0A8J5MTY5</accession>
<keyword evidence="1" id="KW-0472">Membrane</keyword>
<dbReference type="PANTHER" id="PTHR37159:SF1">
    <property type="entry name" value="GH11867P"/>
    <property type="match status" value="1"/>
</dbReference>
<dbReference type="EMBL" id="JAHLQT010026447">
    <property type="protein sequence ID" value="KAG7163506.1"/>
    <property type="molecule type" value="Genomic_DNA"/>
</dbReference>
<keyword evidence="1" id="KW-0812">Transmembrane</keyword>
<keyword evidence="3" id="KW-1185">Reference proteome</keyword>
<dbReference type="PANTHER" id="PTHR37159">
    <property type="entry name" value="GH11867P"/>
    <property type="match status" value="1"/>
</dbReference>
<evidence type="ECO:0000256" key="1">
    <source>
        <dbReference type="SAM" id="Phobius"/>
    </source>
</evidence>
<evidence type="ECO:0000313" key="3">
    <source>
        <dbReference type="Proteomes" id="UP000747542"/>
    </source>
</evidence>
<dbReference type="OrthoDB" id="6361347at2759"/>
<proteinExistence type="predicted"/>
<name>A0A8J5MTY5_HOMAM</name>
<dbReference type="AlphaFoldDB" id="A0A8J5MTY5"/>
<gene>
    <name evidence="2" type="ORF">Hamer_G002697</name>
</gene>
<feature type="transmembrane region" description="Helical" evidence="1">
    <location>
        <begin position="398"/>
        <end position="418"/>
    </location>
</feature>
<reference evidence="2" key="1">
    <citation type="journal article" date="2021" name="Sci. Adv.">
        <title>The American lobster genome reveals insights on longevity, neural, and immune adaptations.</title>
        <authorList>
            <person name="Polinski J.M."/>
            <person name="Zimin A.V."/>
            <person name="Clark K.F."/>
            <person name="Kohn A.B."/>
            <person name="Sadowski N."/>
            <person name="Timp W."/>
            <person name="Ptitsyn A."/>
            <person name="Khanna P."/>
            <person name="Romanova D.Y."/>
            <person name="Williams P."/>
            <person name="Greenwood S.J."/>
            <person name="Moroz L.L."/>
            <person name="Walt D.R."/>
            <person name="Bodnar A.G."/>
        </authorList>
    </citation>
    <scope>NUCLEOTIDE SEQUENCE</scope>
    <source>
        <strain evidence="2">GMGI-L3</strain>
    </source>
</reference>
<protein>
    <recommendedName>
        <fullName evidence="4">ER-bound oxygenase mpaB/mpaB'/Rubber oxygenase catalytic domain-containing protein</fullName>
    </recommendedName>
</protein>
<evidence type="ECO:0000313" key="2">
    <source>
        <dbReference type="EMBL" id="KAG7163506.1"/>
    </source>
</evidence>
<evidence type="ECO:0008006" key="4">
    <source>
        <dbReference type="Google" id="ProtNLM"/>
    </source>
</evidence>
<keyword evidence="1" id="KW-1133">Transmembrane helix</keyword>
<sequence>MTLLCSAEGRSGEALLQCPVMGQTLLAPGVALRTRHTHTHLTPNGDIPNGVIKPHDEADRNNRMDHKNIKQVTRLRSIGTSEGRASPRLKELLEGLNEPGDSGNLPEAPEWLDRELFNRGRQFYQRYLFCIFFSDLLSLLVMFSISRILRPLIYTERSDTPRRALRRYVSTIMHVITWFSGDVWDPLDHAHKDIMTVRSTHKNSAQIFNSSTHYEEVETMDVKKKKHEEPRCPIYPAICQDLQPQVRAGLVLESPDNSPVYISQWDMLITQYSFLGMMVAHPCRMGAWWVTENELAGLIHFWRGIGWLLGIEDKYNFCNGTVKETKALCHEIEQLVVKPRLSEVGWSHEHMASSLIDGMNYMVPGLSYPAMFRFLADSLDLAVPTFISHMSTFHTCQYWVLRFVFHVLFLVPGVVLLFNQLLKTAIRFIQNQNPSWFFKSHHPHFRGHSS</sequence>
<dbReference type="Proteomes" id="UP000747542">
    <property type="component" value="Unassembled WGS sequence"/>
</dbReference>
<organism evidence="2 3">
    <name type="scientific">Homarus americanus</name>
    <name type="common">American lobster</name>
    <dbReference type="NCBI Taxonomy" id="6706"/>
    <lineage>
        <taxon>Eukaryota</taxon>
        <taxon>Metazoa</taxon>
        <taxon>Ecdysozoa</taxon>
        <taxon>Arthropoda</taxon>
        <taxon>Crustacea</taxon>
        <taxon>Multicrustacea</taxon>
        <taxon>Malacostraca</taxon>
        <taxon>Eumalacostraca</taxon>
        <taxon>Eucarida</taxon>
        <taxon>Decapoda</taxon>
        <taxon>Pleocyemata</taxon>
        <taxon>Astacidea</taxon>
        <taxon>Nephropoidea</taxon>
        <taxon>Nephropidae</taxon>
        <taxon>Homarus</taxon>
    </lineage>
</organism>
<feature type="transmembrane region" description="Helical" evidence="1">
    <location>
        <begin position="127"/>
        <end position="149"/>
    </location>
</feature>